<dbReference type="Pfam" id="PF00202">
    <property type="entry name" value="Aminotran_3"/>
    <property type="match status" value="1"/>
</dbReference>
<dbReference type="NCBIfam" id="TIGR00707">
    <property type="entry name" value="argD"/>
    <property type="match status" value="1"/>
</dbReference>
<dbReference type="AlphaFoldDB" id="A0A0A1GUV0"/>
<reference evidence="6 7" key="1">
    <citation type="submission" date="2014-11" db="EMBL/GenBank/DDBJ databases">
        <title>Complete genome sequence and analysis of Lactobacillus hokkaidonensis LOOC260T.</title>
        <authorList>
            <person name="Tanizawa Y."/>
            <person name="Tohno M."/>
            <person name="Kaminuma E."/>
            <person name="Nakamura Y."/>
            <person name="Arita M."/>
        </authorList>
    </citation>
    <scope>NUCLEOTIDE SEQUENCE [LARGE SCALE GENOMIC DNA]</scope>
    <source>
        <strain evidence="6 7">LOOC260</strain>
    </source>
</reference>
<comment type="similarity">
    <text evidence="5">Belongs to the class-III pyridoxal-phosphate-dependent aminotransferase family. ArgD subfamily.</text>
</comment>
<dbReference type="UniPathway" id="UPA00068">
    <property type="reaction ID" value="UER00109"/>
</dbReference>
<dbReference type="GO" id="GO:0003992">
    <property type="term" value="F:N2-acetyl-L-ornithine:2-oxoglutarate 5-aminotransferase activity"/>
    <property type="evidence" value="ECO:0007669"/>
    <property type="project" value="UniProtKB-UniRule"/>
</dbReference>
<dbReference type="Gene3D" id="3.90.1150.10">
    <property type="entry name" value="Aspartate Aminotransferase, domain 1"/>
    <property type="match status" value="1"/>
</dbReference>
<dbReference type="GO" id="GO:0006526">
    <property type="term" value="P:L-arginine biosynthetic process"/>
    <property type="evidence" value="ECO:0007669"/>
    <property type="project" value="UniProtKB-UniRule"/>
</dbReference>
<dbReference type="STRING" id="1291742.LOOC260_100340"/>
<dbReference type="EC" id="2.6.1.11" evidence="5"/>
<dbReference type="PANTHER" id="PTHR11986:SF79">
    <property type="entry name" value="ACETYLORNITHINE AMINOTRANSFERASE, MITOCHONDRIAL"/>
    <property type="match status" value="1"/>
</dbReference>
<keyword evidence="1 5" id="KW-0032">Aminotransferase</keyword>
<dbReference type="PROSITE" id="PS00600">
    <property type="entry name" value="AA_TRANSFER_CLASS_3"/>
    <property type="match status" value="1"/>
</dbReference>
<sequence>MKYVFPTYQRYPIEIVDGHDWHLVDQKGNEYLDFTSGIGVCNLGYHNAAITNALKQQAEHIWHTSNLYENQLQDQVAHKLGTGEMLAFFCNSGTEANEAALKLARKFTGKSKVITFNNSFHGRTYGSMSLTGNPAIKIGFTPLVPDIEFAPYNDVAAIKQITGQVAAVILEVVQGEGGVYPASREWLKQVQQACHDNGALLIIDEVQSGMGRTGSKFAYQQFGLEPDIVTVAKGLGNGVPVGAMLGKPKLKSAFGPGTHGTTFGGNNLVMAAANAVLDQLTPPFLATVEDKSQQVWQYLHTEIESLSTVESISGLGLMIGIHVTDQLPVDQIITQLQQQGLLTLSAKHNTLRLLPPLTMTVTDLLGGLKSIKTVLSEE</sequence>
<dbReference type="InterPro" id="IPR049704">
    <property type="entry name" value="Aminotrans_3_PPA_site"/>
</dbReference>
<protein>
    <recommendedName>
        <fullName evidence="5">Acetylornithine aminotransferase</fullName>
        <shortName evidence="5">ACOAT</shortName>
        <ecNumber evidence="5">2.6.1.11</ecNumber>
    </recommendedName>
</protein>
<dbReference type="KEGG" id="lho:LOOC260_100340"/>
<keyword evidence="2 5" id="KW-0028">Amino-acid biosynthesis</keyword>
<comment type="pathway">
    <text evidence="5">Amino-acid biosynthesis; L-arginine biosynthesis; N(2)-acetyl-L-ornithine from L-glutamate: step 4/4.</text>
</comment>
<dbReference type="NCBIfam" id="NF002797">
    <property type="entry name" value="PRK02936.1"/>
    <property type="match status" value="1"/>
</dbReference>
<name>A0A0A1GUV0_9LACO</name>
<feature type="modified residue" description="N6-(pyridoxal phosphate)lysine" evidence="5">
    <location>
        <position position="233"/>
    </location>
</feature>
<dbReference type="InterPro" id="IPR015424">
    <property type="entry name" value="PyrdxlP-dep_Trfase"/>
</dbReference>
<keyword evidence="4 5" id="KW-0663">Pyridoxal phosphate</keyword>
<dbReference type="GO" id="GO:0030170">
    <property type="term" value="F:pyridoxal phosphate binding"/>
    <property type="evidence" value="ECO:0007669"/>
    <property type="project" value="InterPro"/>
</dbReference>
<dbReference type="GO" id="GO:0005737">
    <property type="term" value="C:cytoplasm"/>
    <property type="evidence" value="ECO:0007669"/>
    <property type="project" value="UniProtKB-SubCell"/>
</dbReference>
<evidence type="ECO:0000256" key="4">
    <source>
        <dbReference type="ARBA" id="ARBA00022898"/>
    </source>
</evidence>
<dbReference type="HOGENOM" id="CLU_016922_10_1_9"/>
<dbReference type="SUPFAM" id="SSF53383">
    <property type="entry name" value="PLP-dependent transferases"/>
    <property type="match status" value="1"/>
</dbReference>
<feature type="binding site" evidence="5">
    <location>
        <position position="123"/>
    </location>
    <ligand>
        <name>N(2)-acetyl-L-ornithine</name>
        <dbReference type="ChEBI" id="CHEBI:57805"/>
    </ligand>
</feature>
<feature type="binding site" evidence="5">
    <location>
        <position position="261"/>
    </location>
    <ligand>
        <name>N(2)-acetyl-L-ornithine</name>
        <dbReference type="ChEBI" id="CHEBI:57805"/>
    </ligand>
</feature>
<accession>A0A0A1GUV0</accession>
<keyword evidence="5" id="KW-0963">Cytoplasm</keyword>
<comment type="subunit">
    <text evidence="5">Homodimer.</text>
</comment>
<dbReference type="InterPro" id="IPR005814">
    <property type="entry name" value="Aminotrans_3"/>
</dbReference>
<dbReference type="InterPro" id="IPR004636">
    <property type="entry name" value="AcOrn/SuccOrn_fam"/>
</dbReference>
<gene>
    <name evidence="5 6" type="primary">argD</name>
    <name evidence="6" type="ORF">LOOC260_100340</name>
</gene>
<comment type="miscellaneous">
    <text evidence="5">May also have succinyldiaminopimelate aminotransferase activity, thus carrying out the corresponding step in lysine biosynthesis.</text>
</comment>
<evidence type="ECO:0000313" key="6">
    <source>
        <dbReference type="EMBL" id="BAP84613.1"/>
    </source>
</evidence>
<dbReference type="PIRSF" id="PIRSF000521">
    <property type="entry name" value="Transaminase_4ab_Lys_Orn"/>
    <property type="match status" value="1"/>
</dbReference>
<evidence type="ECO:0000256" key="1">
    <source>
        <dbReference type="ARBA" id="ARBA00022576"/>
    </source>
</evidence>
<dbReference type="FunFam" id="3.40.640.10:FF:000004">
    <property type="entry name" value="Acetylornithine aminotransferase"/>
    <property type="match status" value="1"/>
</dbReference>
<dbReference type="GO" id="GO:0042802">
    <property type="term" value="F:identical protein binding"/>
    <property type="evidence" value="ECO:0007669"/>
    <property type="project" value="TreeGrafter"/>
</dbReference>
<dbReference type="PANTHER" id="PTHR11986">
    <property type="entry name" value="AMINOTRANSFERASE CLASS III"/>
    <property type="match status" value="1"/>
</dbReference>
<feature type="binding site" evidence="5">
    <location>
        <position position="262"/>
    </location>
    <ligand>
        <name>pyridoxal 5'-phosphate</name>
        <dbReference type="ChEBI" id="CHEBI:597326"/>
    </ligand>
</feature>
<dbReference type="InterPro" id="IPR050103">
    <property type="entry name" value="Class-III_PLP-dep_AT"/>
</dbReference>
<proteinExistence type="inferred from homology"/>
<comment type="cofactor">
    <cofactor evidence="5">
        <name>pyridoxal 5'-phosphate</name>
        <dbReference type="ChEBI" id="CHEBI:597326"/>
    </cofactor>
    <text evidence="5">Binds 1 pyridoxal phosphate per subunit.</text>
</comment>
<dbReference type="InterPro" id="IPR015422">
    <property type="entry name" value="PyrdxlP-dep_Trfase_small"/>
</dbReference>
<dbReference type="Proteomes" id="UP000031620">
    <property type="component" value="Chromosome"/>
</dbReference>
<dbReference type="Gene3D" id="3.40.640.10">
    <property type="entry name" value="Type I PLP-dependent aspartate aminotransferase-like (Major domain)"/>
    <property type="match status" value="1"/>
</dbReference>
<dbReference type="EMBL" id="AP014680">
    <property type="protein sequence ID" value="BAP84613.1"/>
    <property type="molecule type" value="Genomic_DNA"/>
</dbReference>
<dbReference type="HAMAP" id="MF_01107">
    <property type="entry name" value="ArgD_aminotrans_3"/>
    <property type="match status" value="1"/>
</dbReference>
<evidence type="ECO:0000313" key="7">
    <source>
        <dbReference type="Proteomes" id="UP000031620"/>
    </source>
</evidence>
<evidence type="ECO:0000256" key="3">
    <source>
        <dbReference type="ARBA" id="ARBA00022679"/>
    </source>
</evidence>
<feature type="binding site" evidence="5">
    <location>
        <position position="120"/>
    </location>
    <ligand>
        <name>pyridoxal 5'-phosphate</name>
        <dbReference type="ChEBI" id="CHEBI:597326"/>
    </ligand>
</feature>
<dbReference type="NCBIfam" id="NF002325">
    <property type="entry name" value="PRK01278.1"/>
    <property type="match status" value="1"/>
</dbReference>
<feature type="binding site" evidence="5">
    <location>
        <begin position="204"/>
        <end position="207"/>
    </location>
    <ligand>
        <name>pyridoxal 5'-phosphate</name>
        <dbReference type="ChEBI" id="CHEBI:597326"/>
    </ligand>
</feature>
<evidence type="ECO:0000256" key="5">
    <source>
        <dbReference type="HAMAP-Rule" id="MF_01107"/>
    </source>
</evidence>
<organism evidence="6 7">
    <name type="scientific">Paucilactobacillus hokkaidonensis JCM 18461</name>
    <dbReference type="NCBI Taxonomy" id="1291742"/>
    <lineage>
        <taxon>Bacteria</taxon>
        <taxon>Bacillati</taxon>
        <taxon>Bacillota</taxon>
        <taxon>Bacilli</taxon>
        <taxon>Lactobacillales</taxon>
        <taxon>Lactobacillaceae</taxon>
        <taxon>Paucilactobacillus</taxon>
    </lineage>
</organism>
<feature type="binding site" evidence="5">
    <location>
        <begin position="93"/>
        <end position="94"/>
    </location>
    <ligand>
        <name>pyridoxal 5'-phosphate</name>
        <dbReference type="ChEBI" id="CHEBI:597326"/>
    </ligand>
</feature>
<dbReference type="CDD" id="cd00610">
    <property type="entry name" value="OAT_like"/>
    <property type="match status" value="1"/>
</dbReference>
<keyword evidence="3 5" id="KW-0808">Transferase</keyword>
<dbReference type="RefSeq" id="WP_041092002.1">
    <property type="nucleotide sequence ID" value="NZ_AP014680.1"/>
</dbReference>
<comment type="catalytic activity">
    <reaction evidence="5">
        <text>N(2)-acetyl-L-ornithine + 2-oxoglutarate = N-acetyl-L-glutamate 5-semialdehyde + L-glutamate</text>
        <dbReference type="Rhea" id="RHEA:18049"/>
        <dbReference type="ChEBI" id="CHEBI:16810"/>
        <dbReference type="ChEBI" id="CHEBI:29123"/>
        <dbReference type="ChEBI" id="CHEBI:29985"/>
        <dbReference type="ChEBI" id="CHEBI:57805"/>
        <dbReference type="EC" id="2.6.1.11"/>
    </reaction>
</comment>
<evidence type="ECO:0000256" key="2">
    <source>
        <dbReference type="ARBA" id="ARBA00022605"/>
    </source>
</evidence>
<dbReference type="InterPro" id="IPR015421">
    <property type="entry name" value="PyrdxlP-dep_Trfase_major"/>
</dbReference>
<comment type="subcellular location">
    <subcellularLocation>
        <location evidence="5">Cytoplasm</location>
    </subcellularLocation>
</comment>
<keyword evidence="5" id="KW-0055">Arginine biosynthesis</keyword>